<reference evidence="3 4" key="1">
    <citation type="submission" date="2016-10" db="EMBL/GenBank/DDBJ databases">
        <authorList>
            <person name="de Groot N.N."/>
        </authorList>
    </citation>
    <scope>NUCLEOTIDE SEQUENCE [LARGE SCALE GENOMIC DNA]</scope>
    <source>
        <strain evidence="3 4">DSM 13760</strain>
    </source>
</reference>
<gene>
    <name evidence="3" type="ORF">SAMN04488559_102168</name>
</gene>
<evidence type="ECO:0000313" key="4">
    <source>
        <dbReference type="Proteomes" id="UP000198948"/>
    </source>
</evidence>
<proteinExistence type="predicted"/>
<dbReference type="InterPro" id="IPR036034">
    <property type="entry name" value="PDZ_sf"/>
</dbReference>
<evidence type="ECO:0000313" key="3">
    <source>
        <dbReference type="EMBL" id="SER61633.1"/>
    </source>
</evidence>
<organism evidence="3 4">
    <name type="scientific">Isobaculum melis</name>
    <dbReference type="NCBI Taxonomy" id="142588"/>
    <lineage>
        <taxon>Bacteria</taxon>
        <taxon>Bacillati</taxon>
        <taxon>Bacillota</taxon>
        <taxon>Bacilli</taxon>
        <taxon>Lactobacillales</taxon>
        <taxon>Carnobacteriaceae</taxon>
        <taxon>Isobaculum</taxon>
    </lineage>
</organism>
<dbReference type="Proteomes" id="UP000198948">
    <property type="component" value="Unassembled WGS sequence"/>
</dbReference>
<dbReference type="Pfam" id="PF17820">
    <property type="entry name" value="PDZ_6"/>
    <property type="match status" value="1"/>
</dbReference>
<name>A0A1H9QPG5_9LACT</name>
<dbReference type="InterPro" id="IPR001478">
    <property type="entry name" value="PDZ"/>
</dbReference>
<feature type="transmembrane region" description="Helical" evidence="1">
    <location>
        <begin position="145"/>
        <end position="168"/>
    </location>
</feature>
<dbReference type="STRING" id="142588.SAMN04488559_102168"/>
<dbReference type="PROSITE" id="PS50106">
    <property type="entry name" value="PDZ"/>
    <property type="match status" value="1"/>
</dbReference>
<dbReference type="AlphaFoldDB" id="A0A1H9QPG5"/>
<keyword evidence="1" id="KW-0472">Membrane</keyword>
<feature type="transmembrane region" description="Helical" evidence="1">
    <location>
        <begin position="189"/>
        <end position="207"/>
    </location>
</feature>
<protein>
    <recommendedName>
        <fullName evidence="2">PDZ domain-containing protein</fullName>
    </recommendedName>
</protein>
<feature type="transmembrane region" description="Helical" evidence="1">
    <location>
        <begin position="252"/>
        <end position="273"/>
    </location>
</feature>
<feature type="transmembrane region" description="Helical" evidence="1">
    <location>
        <begin position="6"/>
        <end position="32"/>
    </location>
</feature>
<feature type="transmembrane region" description="Helical" evidence="1">
    <location>
        <begin position="82"/>
        <end position="100"/>
    </location>
</feature>
<feature type="transmembrane region" description="Helical" evidence="1">
    <location>
        <begin position="279"/>
        <end position="297"/>
    </location>
</feature>
<keyword evidence="4" id="KW-1185">Reference proteome</keyword>
<keyword evidence="1" id="KW-1133">Transmembrane helix</keyword>
<dbReference type="RefSeq" id="WP_092650032.1">
    <property type="nucleotide sequence ID" value="NZ_FOHA01000002.1"/>
</dbReference>
<keyword evidence="1" id="KW-0812">Transmembrane</keyword>
<dbReference type="OrthoDB" id="198399at2"/>
<evidence type="ECO:0000256" key="1">
    <source>
        <dbReference type="SAM" id="Phobius"/>
    </source>
</evidence>
<dbReference type="InterPro" id="IPR041489">
    <property type="entry name" value="PDZ_6"/>
</dbReference>
<feature type="transmembrane region" description="Helical" evidence="1">
    <location>
        <begin position="107"/>
        <end position="125"/>
    </location>
</feature>
<feature type="transmembrane region" description="Helical" evidence="1">
    <location>
        <begin position="219"/>
        <end position="240"/>
    </location>
</feature>
<accession>A0A1H9QPG5</accession>
<dbReference type="Gene3D" id="2.30.42.10">
    <property type="match status" value="1"/>
</dbReference>
<evidence type="ECO:0000259" key="2">
    <source>
        <dbReference type="PROSITE" id="PS50106"/>
    </source>
</evidence>
<feature type="transmembrane region" description="Helical" evidence="1">
    <location>
        <begin position="58"/>
        <end position="76"/>
    </location>
</feature>
<dbReference type="SUPFAM" id="SSF50156">
    <property type="entry name" value="PDZ domain-like"/>
    <property type="match status" value="1"/>
</dbReference>
<sequence length="399" mass="45338">MVGEIAITFLVNILKFFIQPVFLIGLFTVYLIGSKRIKTERKTFRTTIFQQLFELKEYFLAAIIPGILLSILSFGIGMPLTIHWLVLLQVVTILLLVLFGLRFIHPLFTFSLTSLLVFVLGFYPNEWLLAHSPSVLKEWLMPDTSYFSEMSLTISILMLLALFIHAYLMNQYGGKYLAPSIRDTGRGKIAGFFKIKHLWCMPLFILIPGDLIPSLFSWWPVFSIGQTKFTFLIVPILLGMRIQVQAQWPKKAIANLVKEYQFVGVIGLCLVLLSYYVPYLYLINFGLFIIAGFIVMYRHRLREQKQSFLFGISPLGLRVLGAKPNTPAEKMGLQLGDTIISCNGISIKTVNELYEAYLTNSTFCKLRVQTADGEFKMVQTAIFAESPHGLGIISIEDQN</sequence>
<dbReference type="SMART" id="SM00228">
    <property type="entry name" value="PDZ"/>
    <property type="match status" value="1"/>
</dbReference>
<feature type="domain" description="PDZ" evidence="2">
    <location>
        <begin position="298"/>
        <end position="351"/>
    </location>
</feature>
<dbReference type="EMBL" id="FOHA01000002">
    <property type="protein sequence ID" value="SER61633.1"/>
    <property type="molecule type" value="Genomic_DNA"/>
</dbReference>